<dbReference type="CDD" id="cd00096">
    <property type="entry name" value="Ig"/>
    <property type="match status" value="1"/>
</dbReference>
<evidence type="ECO:0000256" key="3">
    <source>
        <dbReference type="ARBA" id="ARBA00023157"/>
    </source>
</evidence>
<evidence type="ECO:0000313" key="6">
    <source>
        <dbReference type="EMBL" id="CAC5394025.1"/>
    </source>
</evidence>
<dbReference type="Pfam" id="PF13927">
    <property type="entry name" value="Ig_3"/>
    <property type="match status" value="1"/>
</dbReference>
<dbReference type="SMART" id="SM00409">
    <property type="entry name" value="IG"/>
    <property type="match status" value="2"/>
</dbReference>
<evidence type="ECO:0000259" key="5">
    <source>
        <dbReference type="PROSITE" id="PS50835"/>
    </source>
</evidence>
<evidence type="ECO:0000256" key="1">
    <source>
        <dbReference type="ARBA" id="ARBA00004167"/>
    </source>
</evidence>
<dbReference type="PROSITE" id="PS50835">
    <property type="entry name" value="IG_LIKE"/>
    <property type="match status" value="2"/>
</dbReference>
<feature type="domain" description="Ig-like" evidence="5">
    <location>
        <begin position="289"/>
        <end position="380"/>
    </location>
</feature>
<feature type="region of interest" description="Disordered" evidence="4">
    <location>
        <begin position="180"/>
        <end position="243"/>
    </location>
</feature>
<sequence>MEATHIDGILGQTSLQLRCSYTTVTGEIVTGVNMQAKINKQFRNIATFFTPEVPLNASLTTDGNYLANRVTLTNPTTSSTDSAIIQFSQIACERHSPHQMTLQLPKRSTCKRKRTRRLGELMGNIGNSDLGVDVPYIAIPLPNSNTDSSNPDVPNTDSESKDVNTSDLTLIPALTNWSQSVNSMLPPTQSNNTFDATDMTAPSQSHTSNMNVNPSSESSNPSCSNNNSSTDTSSTDLGQGLSRPLALGVDPKLKAGISSNKFTNLEDLLKSKSRVVKYVPVEKGNPEQPDSVPVYVPSAGIEKGNNVVFTCTGNVGKPQGKFRWVRYRRNSNGITIQETPYESQNTTAVEIPGNCTFNGISHLTLKMEQLDNNAVVRCQVIYQDVPQELLYKQTNGINVYYSVRNVKVSKSPTNPSFAEGAGPITLTCTSDGNPTVTGYTWYKESNTSVSLGTGPTYVINNVVMNETDNYICVAQNSFNGQTFNMNNSIHIQIDITTTTDTTTMTITKIVTTSTNHKTSSMKTEKGKTQRIYC</sequence>
<dbReference type="Proteomes" id="UP000507470">
    <property type="component" value="Unassembled WGS sequence"/>
</dbReference>
<feature type="compositionally biased region" description="Polar residues" evidence="4">
    <location>
        <begin position="142"/>
        <end position="157"/>
    </location>
</feature>
<dbReference type="PANTHER" id="PTHR45889">
    <property type="entry name" value="IG-LIKE DOMAIN-CONTAINING PROTEIN"/>
    <property type="match status" value="1"/>
</dbReference>
<feature type="compositionally biased region" description="Low complexity" evidence="4">
    <location>
        <begin position="208"/>
        <end position="235"/>
    </location>
</feature>
<organism evidence="6 7">
    <name type="scientific">Mytilus coruscus</name>
    <name type="common">Sea mussel</name>
    <dbReference type="NCBI Taxonomy" id="42192"/>
    <lineage>
        <taxon>Eukaryota</taxon>
        <taxon>Metazoa</taxon>
        <taxon>Spiralia</taxon>
        <taxon>Lophotrochozoa</taxon>
        <taxon>Mollusca</taxon>
        <taxon>Bivalvia</taxon>
        <taxon>Autobranchia</taxon>
        <taxon>Pteriomorphia</taxon>
        <taxon>Mytilida</taxon>
        <taxon>Mytiloidea</taxon>
        <taxon>Mytilidae</taxon>
        <taxon>Mytilinae</taxon>
        <taxon>Mytilus</taxon>
    </lineage>
</organism>
<name>A0A6J8CCF2_MYTCO</name>
<reference evidence="6 7" key="1">
    <citation type="submission" date="2020-06" db="EMBL/GenBank/DDBJ databases">
        <authorList>
            <person name="Li R."/>
            <person name="Bekaert M."/>
        </authorList>
    </citation>
    <scope>NUCLEOTIDE SEQUENCE [LARGE SCALE GENOMIC DNA]</scope>
    <source>
        <strain evidence="7">wild</strain>
    </source>
</reference>
<dbReference type="InterPro" id="IPR007110">
    <property type="entry name" value="Ig-like_dom"/>
</dbReference>
<comment type="subcellular location">
    <subcellularLocation>
        <location evidence="1">Membrane</location>
        <topology evidence="1">Single-pass membrane protein</topology>
    </subcellularLocation>
</comment>
<dbReference type="OrthoDB" id="6158624at2759"/>
<dbReference type="GO" id="GO:0016020">
    <property type="term" value="C:membrane"/>
    <property type="evidence" value="ECO:0007669"/>
    <property type="project" value="UniProtKB-SubCell"/>
</dbReference>
<keyword evidence="2" id="KW-0472">Membrane</keyword>
<dbReference type="AlphaFoldDB" id="A0A6J8CCF2"/>
<protein>
    <recommendedName>
        <fullName evidence="5">Ig-like domain-containing protein</fullName>
    </recommendedName>
</protein>
<dbReference type="InterPro" id="IPR013162">
    <property type="entry name" value="CD80_C2-set"/>
</dbReference>
<feature type="domain" description="Ig-like" evidence="5">
    <location>
        <begin position="406"/>
        <end position="490"/>
    </location>
</feature>
<dbReference type="PANTHER" id="PTHR45889:SF8">
    <property type="entry name" value="IG-LIKE DOMAIN-CONTAINING PROTEIN"/>
    <property type="match status" value="1"/>
</dbReference>
<dbReference type="EMBL" id="CACVKT020005247">
    <property type="protein sequence ID" value="CAC5394025.1"/>
    <property type="molecule type" value="Genomic_DNA"/>
</dbReference>
<dbReference type="SUPFAM" id="SSF48726">
    <property type="entry name" value="Immunoglobulin"/>
    <property type="match status" value="2"/>
</dbReference>
<accession>A0A6J8CCF2</accession>
<feature type="compositionally biased region" description="Polar residues" evidence="4">
    <location>
        <begin position="180"/>
        <end position="207"/>
    </location>
</feature>
<keyword evidence="3" id="KW-1015">Disulfide bond</keyword>
<keyword evidence="7" id="KW-1185">Reference proteome</keyword>
<feature type="region of interest" description="Disordered" evidence="4">
    <location>
        <begin position="142"/>
        <end position="163"/>
    </location>
</feature>
<evidence type="ECO:0000313" key="7">
    <source>
        <dbReference type="Proteomes" id="UP000507470"/>
    </source>
</evidence>
<dbReference type="InterPro" id="IPR036179">
    <property type="entry name" value="Ig-like_dom_sf"/>
</dbReference>
<evidence type="ECO:0000256" key="2">
    <source>
        <dbReference type="ARBA" id="ARBA00023136"/>
    </source>
</evidence>
<gene>
    <name evidence="6" type="ORF">MCOR_28828</name>
</gene>
<proteinExistence type="predicted"/>
<dbReference type="InterPro" id="IPR013783">
    <property type="entry name" value="Ig-like_fold"/>
</dbReference>
<dbReference type="Gene3D" id="2.60.40.10">
    <property type="entry name" value="Immunoglobulins"/>
    <property type="match status" value="2"/>
</dbReference>
<dbReference type="InterPro" id="IPR003599">
    <property type="entry name" value="Ig_sub"/>
</dbReference>
<evidence type="ECO:0000256" key="4">
    <source>
        <dbReference type="SAM" id="MobiDB-lite"/>
    </source>
</evidence>
<dbReference type="Pfam" id="PF08205">
    <property type="entry name" value="C2-set_2"/>
    <property type="match status" value="1"/>
</dbReference>